<name>A0A7R9EN82_9NEOP</name>
<evidence type="ECO:0000313" key="1">
    <source>
        <dbReference type="EMBL" id="CAD7438368.1"/>
    </source>
</evidence>
<sequence length="488" mass="54735">MLNGKFSTKYHLLIKCAAKARQAYRGTLVCRKGSSGVQRHIYVNGTFVCRKGSSGVPRNIGVPQRVVRHTAEHWCAAKGRQACRVFLFKNDQTPYLPCSNSPPFNLSPPLTEPKDLHQDGLGHWKIQYLRRLLLISPQRICRHKRSSEASGSQKGATDIPSTSLLPSATMEPKFLVCLLKALIMSSFLANSRTRASNIIEAGSVQASPEDLHQVKTLETNASEQIGDSYIDSAQKSCLLSKAKFSCTKFRALRYIHELTSPFENERNAGSNFLTNGFTLFGSVHLVSIPASRSSLQSGVLFEGLLDTNPGPGDTELMSFLKFTGREMQRFVRSYAVTMKVPVSPVTYSERAFGGDLPRLIDLDEDARELKEEPRLKKKHLLLLIPLGFLHMKLLILPILLIVLFIKKVIMIVILFLPTVLSWLRVCRKDHGPHWLIPESHSEPHHEPEIYASHAPVHHYGKAFTGRRKSRAVTDAHPLAYRGYEPRTL</sequence>
<dbReference type="AlphaFoldDB" id="A0A7R9EN82"/>
<dbReference type="EMBL" id="OD564448">
    <property type="protein sequence ID" value="CAD7438368.1"/>
    <property type="molecule type" value="Genomic_DNA"/>
</dbReference>
<reference evidence="1" key="1">
    <citation type="submission" date="2020-11" db="EMBL/GenBank/DDBJ databases">
        <authorList>
            <person name="Tran Van P."/>
        </authorList>
    </citation>
    <scope>NUCLEOTIDE SEQUENCE</scope>
</reference>
<dbReference type="GO" id="GO:0016020">
    <property type="term" value="C:membrane"/>
    <property type="evidence" value="ECO:0007669"/>
    <property type="project" value="TreeGrafter"/>
</dbReference>
<protein>
    <submittedName>
        <fullName evidence="1">Uncharacterized protein</fullName>
    </submittedName>
</protein>
<organism evidence="1">
    <name type="scientific">Timema bartmani</name>
    <dbReference type="NCBI Taxonomy" id="61472"/>
    <lineage>
        <taxon>Eukaryota</taxon>
        <taxon>Metazoa</taxon>
        <taxon>Ecdysozoa</taxon>
        <taxon>Arthropoda</taxon>
        <taxon>Hexapoda</taxon>
        <taxon>Insecta</taxon>
        <taxon>Pterygota</taxon>
        <taxon>Neoptera</taxon>
        <taxon>Polyneoptera</taxon>
        <taxon>Phasmatodea</taxon>
        <taxon>Timematodea</taxon>
        <taxon>Timematoidea</taxon>
        <taxon>Timematidae</taxon>
        <taxon>Timema</taxon>
    </lineage>
</organism>
<dbReference type="PANTHER" id="PTHR21879:SF26">
    <property type="entry name" value="OSIRIS 1"/>
    <property type="match status" value="1"/>
</dbReference>
<dbReference type="Pfam" id="PF07898">
    <property type="entry name" value="DUF1676"/>
    <property type="match status" value="1"/>
</dbReference>
<dbReference type="PANTHER" id="PTHR21879">
    <property type="entry name" value="FI03362P-RELATED-RELATED"/>
    <property type="match status" value="1"/>
</dbReference>
<proteinExistence type="predicted"/>
<gene>
    <name evidence="1" type="ORF">TBIB3V08_LOCUS961</name>
</gene>
<dbReference type="InterPro" id="IPR012464">
    <property type="entry name" value="DUF1676"/>
</dbReference>
<accession>A0A7R9EN82</accession>